<dbReference type="AlphaFoldDB" id="A0A1E3ASY0"/>
<dbReference type="SUPFAM" id="SSF53822">
    <property type="entry name" value="Periplasmic binding protein-like I"/>
    <property type="match status" value="1"/>
</dbReference>
<sequence length="352" mass="39567">MVTLKEIARECNVSATTVSNILNGKPKVSEETRLRVLDVVKKRGYQPNYIAQGLRNQKTKTIGIIAEDISQFSTPGMIESIMACCEEKGYRTIVQNLRLYARWKESWYNNEEAYRSVLEPALQELRSIKVDGVIYVAGHARIIHFFPEDFSMPVVLAYAYTNADWIPSVVIEEEKGGYDMMKYLLSMGHREIGIIGGRADNIHTQKRLLGIQKAMFEEQVPYNPGWVRYGAWDRESGYEQAGPLVDAGVSAIFCMADRMAGGVYDYLEEHGLRAGEDISVTGFDNQDLSEYIRPALTTMSLPLSEIGHKAAEMLLERIGGEEKEAEAADEKAAEIKIPCSIVLRNSVKRKQP</sequence>
<dbReference type="EMBL" id="MCGI01000002">
    <property type="protein sequence ID" value="ODM11799.1"/>
    <property type="molecule type" value="Genomic_DNA"/>
</dbReference>
<dbReference type="EMBL" id="MCGH01000002">
    <property type="protein sequence ID" value="ODM07191.1"/>
    <property type="molecule type" value="Genomic_DNA"/>
</dbReference>
<dbReference type="PROSITE" id="PS50932">
    <property type="entry name" value="HTH_LACI_2"/>
    <property type="match status" value="1"/>
</dbReference>
<dbReference type="Gene3D" id="1.10.260.40">
    <property type="entry name" value="lambda repressor-like DNA-binding domains"/>
    <property type="match status" value="1"/>
</dbReference>
<dbReference type="InterPro" id="IPR000843">
    <property type="entry name" value="HTH_LacI"/>
</dbReference>
<evidence type="ECO:0000256" key="2">
    <source>
        <dbReference type="ARBA" id="ARBA00023125"/>
    </source>
</evidence>
<name>A0A1E3ASY0_9FIRM</name>
<dbReference type="Gene3D" id="3.40.50.2300">
    <property type="match status" value="2"/>
</dbReference>
<accession>A0A1E3ASY0</accession>
<dbReference type="GO" id="GO:0000976">
    <property type="term" value="F:transcription cis-regulatory region binding"/>
    <property type="evidence" value="ECO:0007669"/>
    <property type="project" value="TreeGrafter"/>
</dbReference>
<keyword evidence="2" id="KW-0238">DNA-binding</keyword>
<dbReference type="InterPro" id="IPR046335">
    <property type="entry name" value="LacI/GalR-like_sensor"/>
</dbReference>
<proteinExistence type="predicted"/>
<gene>
    <name evidence="6" type="primary">ccpA_9</name>
    <name evidence="5" type="synonym">ccpA_8</name>
    <name evidence="6" type="ORF">BEH84_02414</name>
    <name evidence="5" type="ORF">BEI61_03081</name>
</gene>
<dbReference type="SMART" id="SM00354">
    <property type="entry name" value="HTH_LACI"/>
    <property type="match status" value="1"/>
</dbReference>
<reference evidence="7 8" key="1">
    <citation type="submission" date="2016-07" db="EMBL/GenBank/DDBJ databases">
        <title>Characterization of isolates of Eisenbergiella tayi derived from blood cultures, using whole genome sequencing.</title>
        <authorList>
            <person name="Burdz T."/>
            <person name="Wiebe D."/>
            <person name="Huynh C."/>
            <person name="Bernard K."/>
        </authorList>
    </citation>
    <scope>NUCLEOTIDE SEQUENCE [LARGE SCALE GENOMIC DNA]</scope>
    <source>
        <strain evidence="5 7">NML 110608</strain>
        <strain evidence="6 8">NML 120489</strain>
    </source>
</reference>
<dbReference type="CDD" id="cd06288">
    <property type="entry name" value="PBP1_sucrose_transcription_regulator"/>
    <property type="match status" value="1"/>
</dbReference>
<evidence type="ECO:0000313" key="7">
    <source>
        <dbReference type="Proteomes" id="UP000094067"/>
    </source>
</evidence>
<evidence type="ECO:0000313" key="6">
    <source>
        <dbReference type="EMBL" id="ODM11799.1"/>
    </source>
</evidence>
<dbReference type="GO" id="GO:0003700">
    <property type="term" value="F:DNA-binding transcription factor activity"/>
    <property type="evidence" value="ECO:0007669"/>
    <property type="project" value="TreeGrafter"/>
</dbReference>
<evidence type="ECO:0000313" key="5">
    <source>
        <dbReference type="EMBL" id="ODM07191.1"/>
    </source>
</evidence>
<dbReference type="RefSeq" id="WP_044972173.1">
    <property type="nucleotide sequence ID" value="NZ_DBFYTC010000238.1"/>
</dbReference>
<dbReference type="PANTHER" id="PTHR30146">
    <property type="entry name" value="LACI-RELATED TRANSCRIPTIONAL REPRESSOR"/>
    <property type="match status" value="1"/>
</dbReference>
<dbReference type="Proteomes" id="UP000094067">
    <property type="component" value="Unassembled WGS sequence"/>
</dbReference>
<keyword evidence="3" id="KW-0804">Transcription</keyword>
<dbReference type="CDD" id="cd01392">
    <property type="entry name" value="HTH_LacI"/>
    <property type="match status" value="1"/>
</dbReference>
<evidence type="ECO:0000256" key="1">
    <source>
        <dbReference type="ARBA" id="ARBA00023015"/>
    </source>
</evidence>
<keyword evidence="1" id="KW-0805">Transcription regulation</keyword>
<dbReference type="InterPro" id="IPR028082">
    <property type="entry name" value="Peripla_BP_I"/>
</dbReference>
<dbReference type="Pfam" id="PF00356">
    <property type="entry name" value="LacI"/>
    <property type="match status" value="1"/>
</dbReference>
<dbReference type="PATRIC" id="fig|1432052.3.peg.2663"/>
<dbReference type="InterPro" id="IPR010982">
    <property type="entry name" value="Lambda_DNA-bd_dom_sf"/>
</dbReference>
<dbReference type="Pfam" id="PF13377">
    <property type="entry name" value="Peripla_BP_3"/>
    <property type="match status" value="1"/>
</dbReference>
<dbReference type="SUPFAM" id="SSF47413">
    <property type="entry name" value="lambda repressor-like DNA-binding domains"/>
    <property type="match status" value="1"/>
</dbReference>
<dbReference type="Proteomes" id="UP000095003">
    <property type="component" value="Unassembled WGS sequence"/>
</dbReference>
<comment type="caution">
    <text evidence="6">The sequence shown here is derived from an EMBL/GenBank/DDBJ whole genome shotgun (WGS) entry which is preliminary data.</text>
</comment>
<dbReference type="PANTHER" id="PTHR30146:SF109">
    <property type="entry name" value="HTH-TYPE TRANSCRIPTIONAL REGULATOR GALS"/>
    <property type="match status" value="1"/>
</dbReference>
<feature type="domain" description="HTH lacI-type" evidence="4">
    <location>
        <begin position="2"/>
        <end position="56"/>
    </location>
</feature>
<evidence type="ECO:0000259" key="4">
    <source>
        <dbReference type="PROSITE" id="PS50932"/>
    </source>
</evidence>
<evidence type="ECO:0000256" key="3">
    <source>
        <dbReference type="ARBA" id="ARBA00023163"/>
    </source>
</evidence>
<dbReference type="GeneID" id="93303809"/>
<evidence type="ECO:0000313" key="8">
    <source>
        <dbReference type="Proteomes" id="UP000095003"/>
    </source>
</evidence>
<organism evidence="6 8">
    <name type="scientific">Eisenbergiella tayi</name>
    <dbReference type="NCBI Taxonomy" id="1432052"/>
    <lineage>
        <taxon>Bacteria</taxon>
        <taxon>Bacillati</taxon>
        <taxon>Bacillota</taxon>
        <taxon>Clostridia</taxon>
        <taxon>Lachnospirales</taxon>
        <taxon>Lachnospiraceae</taxon>
        <taxon>Eisenbergiella</taxon>
    </lineage>
</organism>
<protein>
    <submittedName>
        <fullName evidence="6">Catabolite control protein A</fullName>
    </submittedName>
</protein>